<dbReference type="AlphaFoldDB" id="A0A1L6MW56"/>
<sequence length="89" mass="10308">MLSSATDPQRKLFLITPEGKASLQFKSSQPHLLTLALDRTNHDLIARSSGHALLYRVDSLNRLRSSTILSTKKSNRRFRERRFPFRARQ</sequence>
<proteinExistence type="predicted"/>
<reference evidence="1 2" key="1">
    <citation type="submission" date="2016-08" db="EMBL/GenBank/DDBJ databases">
        <title>Identification and validation of antigenic proteins from Pajaroellobacter abortibovis using de-novo genome sequence assembly and reverse vaccinology.</title>
        <authorList>
            <person name="Welly B.T."/>
            <person name="Miller M.R."/>
            <person name="Stott J.L."/>
            <person name="Blanchard M.T."/>
            <person name="Islas-Trejo A.D."/>
            <person name="O'Rourke S.M."/>
            <person name="Young A.E."/>
            <person name="Medrano J.F."/>
            <person name="Van Eenennaam A.L."/>
        </authorList>
    </citation>
    <scope>NUCLEOTIDE SEQUENCE [LARGE SCALE GENOMIC DNA]</scope>
    <source>
        <strain evidence="1 2">BTF92-0548A/99-0131</strain>
    </source>
</reference>
<name>A0A1L6MW56_9BACT</name>
<keyword evidence="2" id="KW-1185">Reference proteome</keyword>
<accession>A0A1L6MW56</accession>
<organism evidence="1 2">
    <name type="scientific">Pajaroellobacter abortibovis</name>
    <dbReference type="NCBI Taxonomy" id="1882918"/>
    <lineage>
        <taxon>Bacteria</taxon>
        <taxon>Pseudomonadati</taxon>
        <taxon>Myxococcota</taxon>
        <taxon>Polyangia</taxon>
        <taxon>Polyangiales</taxon>
        <taxon>Polyangiaceae</taxon>
    </lineage>
</organism>
<evidence type="ECO:0000313" key="2">
    <source>
        <dbReference type="Proteomes" id="UP000185544"/>
    </source>
</evidence>
<evidence type="ECO:0000313" key="1">
    <source>
        <dbReference type="EMBL" id="APR99655.1"/>
    </source>
</evidence>
<dbReference type="EMBL" id="CP016908">
    <property type="protein sequence ID" value="APR99655.1"/>
    <property type="molecule type" value="Genomic_DNA"/>
</dbReference>
<protein>
    <submittedName>
        <fullName evidence="1">Uncharacterized protein</fullName>
    </submittedName>
</protein>
<dbReference type="Proteomes" id="UP000185544">
    <property type="component" value="Chromosome"/>
</dbReference>
<dbReference type="KEGG" id="pabo:BCY86_02420"/>
<gene>
    <name evidence="1" type="ORF">BCY86_02420</name>
</gene>